<protein>
    <recommendedName>
        <fullName evidence="5">Alpha-methylacyl-CoA racemase</fullName>
    </recommendedName>
</protein>
<dbReference type="VEuPathDB" id="FungiDB:ATEG_01214"/>
<name>Q0CYM0_ASPTN</name>
<dbReference type="InterPro" id="IPR052985">
    <property type="entry name" value="CoA-trans_III_biosynth/detox"/>
</dbReference>
<evidence type="ECO:0000256" key="2">
    <source>
        <dbReference type="SAM" id="MobiDB-lite"/>
    </source>
</evidence>
<organism evidence="3 4">
    <name type="scientific">Aspergillus terreus (strain NIH 2624 / FGSC A1156)</name>
    <dbReference type="NCBI Taxonomy" id="341663"/>
    <lineage>
        <taxon>Eukaryota</taxon>
        <taxon>Fungi</taxon>
        <taxon>Dikarya</taxon>
        <taxon>Ascomycota</taxon>
        <taxon>Pezizomycotina</taxon>
        <taxon>Eurotiomycetes</taxon>
        <taxon>Eurotiomycetidae</taxon>
        <taxon>Eurotiales</taxon>
        <taxon>Aspergillaceae</taxon>
        <taxon>Aspergillus</taxon>
        <taxon>Aspergillus subgen. Circumdati</taxon>
    </lineage>
</organism>
<dbReference type="GO" id="GO:0003824">
    <property type="term" value="F:catalytic activity"/>
    <property type="evidence" value="ECO:0007669"/>
    <property type="project" value="InterPro"/>
</dbReference>
<accession>Q0CYM0</accession>
<dbReference type="PANTHER" id="PTHR48229:SF2">
    <property type="entry name" value="CAIB_BAIF FAMILY PROTEIN"/>
    <property type="match status" value="1"/>
</dbReference>
<dbReference type="GeneID" id="4315564"/>
<dbReference type="Pfam" id="PF02515">
    <property type="entry name" value="CoA_transf_3"/>
    <property type="match status" value="1"/>
</dbReference>
<dbReference type="InterPro" id="IPR003673">
    <property type="entry name" value="CoA-Trfase_fam_III"/>
</dbReference>
<dbReference type="SUPFAM" id="SSF89796">
    <property type="entry name" value="CoA-transferase family III (CaiB/BaiF)"/>
    <property type="match status" value="2"/>
</dbReference>
<dbReference type="eggNOG" id="KOG3957">
    <property type="taxonomic scope" value="Eukaryota"/>
</dbReference>
<evidence type="ECO:0000313" key="4">
    <source>
        <dbReference type="Proteomes" id="UP000007963"/>
    </source>
</evidence>
<evidence type="ECO:0000256" key="1">
    <source>
        <dbReference type="ARBA" id="ARBA00008383"/>
    </source>
</evidence>
<evidence type="ECO:0008006" key="5">
    <source>
        <dbReference type="Google" id="ProtNLM"/>
    </source>
</evidence>
<dbReference type="STRING" id="341663.Q0CYM0"/>
<comment type="similarity">
    <text evidence="1">Belongs to the CoA-transferase III family.</text>
</comment>
<dbReference type="Proteomes" id="UP000007963">
    <property type="component" value="Unassembled WGS sequence"/>
</dbReference>
<dbReference type="PANTHER" id="PTHR48229">
    <property type="entry name" value="CAIB/BAIF FAMILY ENZYME (AFU_ORTHOLOGUE AFUA_1G05360)-RELATED"/>
    <property type="match status" value="1"/>
</dbReference>
<dbReference type="OrthoDB" id="2308815at2759"/>
<dbReference type="OMA" id="WSHRSGW"/>
<gene>
    <name evidence="3" type="ORF">ATEG_01214</name>
</gene>
<dbReference type="HOGENOM" id="CLU_021588_1_0_1"/>
<feature type="compositionally biased region" description="Polar residues" evidence="2">
    <location>
        <begin position="113"/>
        <end position="125"/>
    </location>
</feature>
<feature type="region of interest" description="Disordered" evidence="2">
    <location>
        <begin position="113"/>
        <end position="134"/>
    </location>
</feature>
<dbReference type="InterPro" id="IPR023606">
    <property type="entry name" value="CoA-Trfase_III_dom_1_sf"/>
</dbReference>
<sequence length="531" mass="58913">MVDHAGSLMQLARSIRISVLYVTVLTDQMGSIDYSVPHEAKTLLQDGIFKNPHLANLPAELNDLGKKIHFEGNDKPSIPINWRFAERASPPSKVSKLHSSISCLLGSTRPSRLMSRSTRSMNPDPTLTALGLPVDGEPHDTYDAIVERIQARVKQYTAADLDELMNEQYRQAGTVAWSVDEYLASEHGQQSGKAGLYELTRDGASTQPPSWWPENATLPSSPRRPLAGLKVVDLTRVIAGPTISRSLAELGASVMRVTSPYVTDLSALHQDLNWGKWNAFLHLKDEGDKEKLRALIRDADVVVDGYRPGVMERLGFGREAVFDLVRGRDRGIIHVRENCYGWHGPWSHRSGWQQISDACCGVSLAYGQAMGLNEAVTPIFPNSDYCTGVMGCCGVLDALMQRAEKGGSYAVDTSLNYYSQWLVRTCGTYNADVWNEVWQRHGSPVFRHYHTMQHLIPEMLKLLHAHDKDALFNPGFFERRTSKAVGATFILAKPVAQFANNAVELKYNVGTRGNGVDQAKWPTDLSVDIVV</sequence>
<dbReference type="RefSeq" id="XP_001208579.1">
    <property type="nucleotide sequence ID" value="XM_001208579.1"/>
</dbReference>
<dbReference type="Gene3D" id="3.40.50.10540">
    <property type="entry name" value="Crotonobetainyl-coa:carnitine coa-transferase, domain 1"/>
    <property type="match status" value="1"/>
</dbReference>
<reference evidence="4" key="1">
    <citation type="submission" date="2005-09" db="EMBL/GenBank/DDBJ databases">
        <title>Annotation of the Aspergillus terreus NIH2624 genome.</title>
        <authorList>
            <person name="Birren B.W."/>
            <person name="Lander E.S."/>
            <person name="Galagan J.E."/>
            <person name="Nusbaum C."/>
            <person name="Devon K."/>
            <person name="Henn M."/>
            <person name="Ma L.-J."/>
            <person name="Jaffe D.B."/>
            <person name="Butler J."/>
            <person name="Alvarez P."/>
            <person name="Gnerre S."/>
            <person name="Grabherr M."/>
            <person name="Kleber M."/>
            <person name="Mauceli E.W."/>
            <person name="Brockman W."/>
            <person name="Rounsley S."/>
            <person name="Young S.K."/>
            <person name="LaButti K."/>
            <person name="Pushparaj V."/>
            <person name="DeCaprio D."/>
            <person name="Crawford M."/>
            <person name="Koehrsen M."/>
            <person name="Engels R."/>
            <person name="Montgomery P."/>
            <person name="Pearson M."/>
            <person name="Howarth C."/>
            <person name="Larson L."/>
            <person name="Luoma S."/>
            <person name="White J."/>
            <person name="Alvarado L."/>
            <person name="Kodira C.D."/>
            <person name="Zeng Q."/>
            <person name="Oleary S."/>
            <person name="Yandava C."/>
            <person name="Denning D.W."/>
            <person name="Nierman W.C."/>
            <person name="Milne T."/>
            <person name="Madden K."/>
        </authorList>
    </citation>
    <scope>NUCLEOTIDE SEQUENCE [LARGE SCALE GENOMIC DNA]</scope>
    <source>
        <strain evidence="4">NIH 2624 / FGSC A1156</strain>
    </source>
</reference>
<proteinExistence type="inferred from homology"/>
<dbReference type="AlphaFoldDB" id="Q0CYM0"/>
<evidence type="ECO:0000313" key="3">
    <source>
        <dbReference type="EMBL" id="EAU37971.1"/>
    </source>
</evidence>
<dbReference type="EMBL" id="CH476595">
    <property type="protein sequence ID" value="EAU37971.1"/>
    <property type="molecule type" value="Genomic_DNA"/>
</dbReference>